<dbReference type="InterPro" id="IPR003593">
    <property type="entry name" value="AAA+_ATPase"/>
</dbReference>
<feature type="transmembrane region" description="Helical" evidence="15">
    <location>
        <begin position="142"/>
        <end position="163"/>
    </location>
</feature>
<protein>
    <recommendedName>
        <fullName evidence="12">Iron-sulfur clusters transporter ATM1, mitochondrial</fullName>
    </recommendedName>
    <alternativeName>
        <fullName evidence="13">Iron-sulfur clusters transporter atm1, mitochondrial</fullName>
    </alternativeName>
</protein>
<dbReference type="PANTHER" id="PTHR24221">
    <property type="entry name" value="ATP-BINDING CASSETTE SUB-FAMILY B"/>
    <property type="match status" value="1"/>
</dbReference>
<evidence type="ECO:0000256" key="10">
    <source>
        <dbReference type="ARBA" id="ARBA00023136"/>
    </source>
</evidence>
<name>A0A5C3LVA7_9AGAR</name>
<evidence type="ECO:0000256" key="3">
    <source>
        <dbReference type="ARBA" id="ARBA00022448"/>
    </source>
</evidence>
<evidence type="ECO:0000259" key="16">
    <source>
        <dbReference type="PROSITE" id="PS50893"/>
    </source>
</evidence>
<dbReference type="FunFam" id="3.40.50.300:FF:000186">
    <property type="entry name" value="ATP-binding cassette sub-family B member 7, mitochondrial"/>
    <property type="match status" value="1"/>
</dbReference>
<evidence type="ECO:0000256" key="7">
    <source>
        <dbReference type="ARBA" id="ARBA00022840"/>
    </source>
</evidence>
<dbReference type="CDD" id="cd18582">
    <property type="entry name" value="ABC_6TM_ATM1_ABCB7"/>
    <property type="match status" value="1"/>
</dbReference>
<keyword evidence="5" id="KW-0547">Nucleotide-binding</keyword>
<evidence type="ECO:0000313" key="19">
    <source>
        <dbReference type="Proteomes" id="UP000308652"/>
    </source>
</evidence>
<keyword evidence="7" id="KW-0067">ATP-binding</keyword>
<organism evidence="18 19">
    <name type="scientific">Crucibulum laeve</name>
    <dbReference type="NCBI Taxonomy" id="68775"/>
    <lineage>
        <taxon>Eukaryota</taxon>
        <taxon>Fungi</taxon>
        <taxon>Dikarya</taxon>
        <taxon>Basidiomycota</taxon>
        <taxon>Agaricomycotina</taxon>
        <taxon>Agaricomycetes</taxon>
        <taxon>Agaricomycetidae</taxon>
        <taxon>Agaricales</taxon>
        <taxon>Agaricineae</taxon>
        <taxon>Nidulariaceae</taxon>
        <taxon>Crucibulum</taxon>
    </lineage>
</organism>
<dbReference type="Pfam" id="PF00664">
    <property type="entry name" value="ABC_membrane"/>
    <property type="match status" value="1"/>
</dbReference>
<dbReference type="InterPro" id="IPR011527">
    <property type="entry name" value="ABC1_TM_dom"/>
</dbReference>
<evidence type="ECO:0000259" key="17">
    <source>
        <dbReference type="PROSITE" id="PS50929"/>
    </source>
</evidence>
<evidence type="ECO:0000256" key="6">
    <source>
        <dbReference type="ARBA" id="ARBA00022792"/>
    </source>
</evidence>
<keyword evidence="6" id="KW-0999">Mitochondrion inner membrane</keyword>
<dbReference type="OrthoDB" id="6500128at2759"/>
<keyword evidence="8" id="KW-1278">Translocase</keyword>
<dbReference type="GO" id="GO:0005743">
    <property type="term" value="C:mitochondrial inner membrane"/>
    <property type="evidence" value="ECO:0007669"/>
    <property type="project" value="UniProtKB-SubCell"/>
</dbReference>
<dbReference type="CDD" id="cd03253">
    <property type="entry name" value="ABCC_ATM1_transporter"/>
    <property type="match status" value="1"/>
</dbReference>
<feature type="region of interest" description="Disordered" evidence="14">
    <location>
        <begin position="51"/>
        <end position="114"/>
    </location>
</feature>
<dbReference type="PROSITE" id="PS50893">
    <property type="entry name" value="ABC_TRANSPORTER_2"/>
    <property type="match status" value="1"/>
</dbReference>
<keyword evidence="10 15" id="KW-0472">Membrane</keyword>
<dbReference type="FunFam" id="1.20.1560.10:FF:000004">
    <property type="entry name" value="ATP-binding cassette sub-family B member 7"/>
    <property type="match status" value="1"/>
</dbReference>
<dbReference type="GO" id="GO:0006879">
    <property type="term" value="P:intracellular iron ion homeostasis"/>
    <property type="evidence" value="ECO:0007669"/>
    <property type="project" value="TreeGrafter"/>
</dbReference>
<evidence type="ECO:0000256" key="2">
    <source>
        <dbReference type="ARBA" id="ARBA00011738"/>
    </source>
</evidence>
<proteinExistence type="inferred from homology"/>
<keyword evidence="9 15" id="KW-1133">Transmembrane helix</keyword>
<evidence type="ECO:0000256" key="11">
    <source>
        <dbReference type="ARBA" id="ARBA00024363"/>
    </source>
</evidence>
<dbReference type="STRING" id="68775.A0A5C3LVA7"/>
<evidence type="ECO:0000256" key="5">
    <source>
        <dbReference type="ARBA" id="ARBA00022741"/>
    </source>
</evidence>
<feature type="transmembrane region" description="Helical" evidence="15">
    <location>
        <begin position="378"/>
        <end position="396"/>
    </location>
</feature>
<feature type="compositionally biased region" description="Basic and acidic residues" evidence="14">
    <location>
        <begin position="105"/>
        <end position="114"/>
    </location>
</feature>
<dbReference type="PROSITE" id="PS00211">
    <property type="entry name" value="ABC_TRANSPORTER_1"/>
    <property type="match status" value="1"/>
</dbReference>
<dbReference type="EMBL" id="ML213612">
    <property type="protein sequence ID" value="TFK36675.1"/>
    <property type="molecule type" value="Genomic_DNA"/>
</dbReference>
<reference evidence="18 19" key="1">
    <citation type="journal article" date="2019" name="Nat. Ecol. Evol.">
        <title>Megaphylogeny resolves global patterns of mushroom evolution.</title>
        <authorList>
            <person name="Varga T."/>
            <person name="Krizsan K."/>
            <person name="Foldi C."/>
            <person name="Dima B."/>
            <person name="Sanchez-Garcia M."/>
            <person name="Sanchez-Ramirez S."/>
            <person name="Szollosi G.J."/>
            <person name="Szarkandi J.G."/>
            <person name="Papp V."/>
            <person name="Albert L."/>
            <person name="Andreopoulos W."/>
            <person name="Angelini C."/>
            <person name="Antonin V."/>
            <person name="Barry K.W."/>
            <person name="Bougher N.L."/>
            <person name="Buchanan P."/>
            <person name="Buyck B."/>
            <person name="Bense V."/>
            <person name="Catcheside P."/>
            <person name="Chovatia M."/>
            <person name="Cooper J."/>
            <person name="Damon W."/>
            <person name="Desjardin D."/>
            <person name="Finy P."/>
            <person name="Geml J."/>
            <person name="Haridas S."/>
            <person name="Hughes K."/>
            <person name="Justo A."/>
            <person name="Karasinski D."/>
            <person name="Kautmanova I."/>
            <person name="Kiss B."/>
            <person name="Kocsube S."/>
            <person name="Kotiranta H."/>
            <person name="LaButti K.M."/>
            <person name="Lechner B.E."/>
            <person name="Liimatainen K."/>
            <person name="Lipzen A."/>
            <person name="Lukacs Z."/>
            <person name="Mihaltcheva S."/>
            <person name="Morgado L.N."/>
            <person name="Niskanen T."/>
            <person name="Noordeloos M.E."/>
            <person name="Ohm R.A."/>
            <person name="Ortiz-Santana B."/>
            <person name="Ovrebo C."/>
            <person name="Racz N."/>
            <person name="Riley R."/>
            <person name="Savchenko A."/>
            <person name="Shiryaev A."/>
            <person name="Soop K."/>
            <person name="Spirin V."/>
            <person name="Szebenyi C."/>
            <person name="Tomsovsky M."/>
            <person name="Tulloss R.E."/>
            <person name="Uehling J."/>
            <person name="Grigoriev I.V."/>
            <person name="Vagvolgyi C."/>
            <person name="Papp T."/>
            <person name="Martin F.M."/>
            <person name="Miettinen O."/>
            <person name="Hibbett D.S."/>
            <person name="Nagy L.G."/>
        </authorList>
    </citation>
    <scope>NUCLEOTIDE SEQUENCE [LARGE SCALE GENOMIC DNA]</scope>
    <source>
        <strain evidence="18 19">CBS 166.37</strain>
    </source>
</reference>
<feature type="transmembrane region" description="Helical" evidence="15">
    <location>
        <begin position="262"/>
        <end position="282"/>
    </location>
</feature>
<dbReference type="InterPro" id="IPR039421">
    <property type="entry name" value="Type_1_exporter"/>
</dbReference>
<dbReference type="Pfam" id="PF00005">
    <property type="entry name" value="ABC_tran"/>
    <property type="match status" value="1"/>
</dbReference>
<gene>
    <name evidence="18" type="ORF">BDQ12DRAFT_686307</name>
</gene>
<dbReference type="InterPro" id="IPR027417">
    <property type="entry name" value="P-loop_NTPase"/>
</dbReference>
<evidence type="ECO:0000256" key="8">
    <source>
        <dbReference type="ARBA" id="ARBA00022967"/>
    </source>
</evidence>
<dbReference type="PANTHER" id="PTHR24221:SF402">
    <property type="entry name" value="IRON-SULFUR CLUSTERS TRANSPORTER ABCB7, MITOCHONDRIAL"/>
    <property type="match status" value="1"/>
</dbReference>
<dbReference type="GO" id="GO:0005524">
    <property type="term" value="F:ATP binding"/>
    <property type="evidence" value="ECO:0007669"/>
    <property type="project" value="UniProtKB-KW"/>
</dbReference>
<feature type="domain" description="ABC transporter" evidence="16">
    <location>
        <begin position="465"/>
        <end position="701"/>
    </location>
</feature>
<accession>A0A5C3LVA7</accession>
<evidence type="ECO:0000313" key="18">
    <source>
        <dbReference type="EMBL" id="TFK36675.1"/>
    </source>
</evidence>
<dbReference type="SUPFAM" id="SSF52540">
    <property type="entry name" value="P-loop containing nucleoside triphosphate hydrolases"/>
    <property type="match status" value="1"/>
</dbReference>
<dbReference type="GO" id="GO:0016887">
    <property type="term" value="F:ATP hydrolysis activity"/>
    <property type="evidence" value="ECO:0007669"/>
    <property type="project" value="InterPro"/>
</dbReference>
<evidence type="ECO:0000256" key="1">
    <source>
        <dbReference type="ARBA" id="ARBA00004448"/>
    </source>
</evidence>
<dbReference type="InterPro" id="IPR036640">
    <property type="entry name" value="ABC1_TM_sf"/>
</dbReference>
<dbReference type="GO" id="GO:0140466">
    <property type="term" value="P:iron-sulfur cluster export from the mitochondrion"/>
    <property type="evidence" value="ECO:0007669"/>
    <property type="project" value="UniProtKB-ARBA"/>
</dbReference>
<feature type="domain" description="ABC transmembrane type-1" evidence="17">
    <location>
        <begin position="143"/>
        <end position="431"/>
    </location>
</feature>
<comment type="subcellular location">
    <subcellularLocation>
        <location evidence="1">Mitochondrion inner membrane</location>
        <topology evidence="1">Multi-pass membrane protein</topology>
    </subcellularLocation>
</comment>
<feature type="transmembrane region" description="Helical" evidence="15">
    <location>
        <begin position="175"/>
        <end position="194"/>
    </location>
</feature>
<keyword evidence="6" id="KW-0496">Mitochondrion</keyword>
<evidence type="ECO:0000256" key="13">
    <source>
        <dbReference type="ARBA" id="ARBA00040792"/>
    </source>
</evidence>
<keyword evidence="19" id="KW-1185">Reference proteome</keyword>
<dbReference type="Gene3D" id="3.40.50.300">
    <property type="entry name" value="P-loop containing nucleotide triphosphate hydrolases"/>
    <property type="match status" value="1"/>
</dbReference>
<evidence type="ECO:0000256" key="4">
    <source>
        <dbReference type="ARBA" id="ARBA00022692"/>
    </source>
</evidence>
<evidence type="ECO:0000256" key="15">
    <source>
        <dbReference type="SAM" id="Phobius"/>
    </source>
</evidence>
<keyword evidence="3" id="KW-0813">Transport</keyword>
<dbReference type="Gene3D" id="1.20.1560.10">
    <property type="entry name" value="ABC transporter type 1, transmembrane domain"/>
    <property type="match status" value="1"/>
</dbReference>
<dbReference type="InterPro" id="IPR017871">
    <property type="entry name" value="ABC_transporter-like_CS"/>
</dbReference>
<feature type="transmembrane region" description="Helical" evidence="15">
    <location>
        <begin position="288"/>
        <end position="304"/>
    </location>
</feature>
<evidence type="ECO:0000256" key="12">
    <source>
        <dbReference type="ARBA" id="ARBA00039906"/>
    </source>
</evidence>
<dbReference type="InterPro" id="IPR003439">
    <property type="entry name" value="ABC_transporter-like_ATP-bd"/>
</dbReference>
<comment type="subunit">
    <text evidence="2">Homodimer.</text>
</comment>
<keyword evidence="4 15" id="KW-0812">Transmembrane</keyword>
<dbReference type="Proteomes" id="UP000308652">
    <property type="component" value="Unassembled WGS sequence"/>
</dbReference>
<dbReference type="SUPFAM" id="SSF90123">
    <property type="entry name" value="ABC transporter transmembrane region"/>
    <property type="match status" value="1"/>
</dbReference>
<evidence type="ECO:0000256" key="9">
    <source>
        <dbReference type="ARBA" id="ARBA00022989"/>
    </source>
</evidence>
<dbReference type="SMART" id="SM00382">
    <property type="entry name" value="AAA"/>
    <property type="match status" value="1"/>
</dbReference>
<dbReference type="GO" id="GO:0140359">
    <property type="term" value="F:ABC-type transporter activity"/>
    <property type="evidence" value="ECO:0007669"/>
    <property type="project" value="InterPro"/>
</dbReference>
<dbReference type="AlphaFoldDB" id="A0A5C3LVA7"/>
<sequence length="718" mass="79956">MQATRFSSCFARTTNLVHSCLTTPCIRPWARNVSLTRPGSSHLFSSLSLSGSRQSFPHAHTKRRYQHLANPPEPPASKPSVAVPGAPPPPKIDSKLSSNPVNADLDGKEPTRAEQRRSDWTIIRRLMVNVWPKNDWKTRGTVLFGFGLLITAKLLNVQVPLLFKSVVDALNIEMTSSSTAWIIAGSLILGYGGARIGATLSSELLNAVFANIGQRAIRKVARETFEHLLNLDLKFHLSRQTGGLTRAIDRGTKGITFLIQAVLFRIVPTALEISMVCGILTYKFGWDFAAITAAAMVAYTWFTVRTTSWRTRFRREANKADNKAATVAVDSLINFEAVKHFNNEKYEIAQYDKHLAKYEESSVKITTSLAYLNSGQNVIFSSALTMTMFLAAQGVVNGTMTVGDLVMVNQLIFQLSLPLNFLGTIYREMRQNLLDMEVLFKLVEENKPPQDSPTAKPLSLKGGSIRFENVAFGYHPNRPIFRDLSFTVPAGKKVAIVGPSGCGKSTVFRLLYRFYEPSAGRIYIDDQEIHDITMQSIRKAIGVVPQDTPLFHADIMHNVRYGKLEASDEEVIAAAEKANVHQTVMRLPDGYQTQVGERGLMISGGEKQRLAVARVMLKDPPILFFDEATSALDAHTESELMKNINNTLLDKARTSIFIAHRLRTVVEADLIIVLKDGEVVEQGTHDELMRKRGLYHSMWQQQASIESFEDEKAADLTN</sequence>
<comment type="similarity">
    <text evidence="11">Belongs to the ABC transporter superfamily. ABCB family. Heavy Metal importer (TC 3.A.1.210) subfamily.</text>
</comment>
<evidence type="ECO:0000256" key="14">
    <source>
        <dbReference type="SAM" id="MobiDB-lite"/>
    </source>
</evidence>
<dbReference type="PROSITE" id="PS50929">
    <property type="entry name" value="ABC_TM1F"/>
    <property type="match status" value="1"/>
</dbReference>